<dbReference type="Pfam" id="PF03572">
    <property type="entry name" value="Peptidase_S41"/>
    <property type="match status" value="1"/>
</dbReference>
<dbReference type="Pfam" id="PF17820">
    <property type="entry name" value="PDZ_6"/>
    <property type="match status" value="1"/>
</dbReference>
<dbReference type="GO" id="GO:0004175">
    <property type="term" value="F:endopeptidase activity"/>
    <property type="evidence" value="ECO:0007669"/>
    <property type="project" value="TreeGrafter"/>
</dbReference>
<dbReference type="SUPFAM" id="SSF52096">
    <property type="entry name" value="ClpP/crotonase"/>
    <property type="match status" value="1"/>
</dbReference>
<comment type="caution">
    <text evidence="7">The sequence shown here is derived from an EMBL/GenBank/DDBJ whole genome shotgun (WGS) entry which is preliminary data.</text>
</comment>
<name>A0A149TI25_9PROT</name>
<dbReference type="InterPro" id="IPR005151">
    <property type="entry name" value="Tail-specific_protease"/>
</dbReference>
<keyword evidence="3" id="KW-0378">Hydrolase</keyword>
<feature type="domain" description="PDZ" evidence="6">
    <location>
        <begin position="262"/>
        <end position="309"/>
    </location>
</feature>
<evidence type="ECO:0000313" key="8">
    <source>
        <dbReference type="Proteomes" id="UP000075636"/>
    </source>
</evidence>
<dbReference type="InterPro" id="IPR036034">
    <property type="entry name" value="PDZ_sf"/>
</dbReference>
<dbReference type="Gene3D" id="3.90.226.10">
    <property type="entry name" value="2-enoyl-CoA Hydratase, Chain A, domain 1"/>
    <property type="match status" value="1"/>
</dbReference>
<accession>A0A149TI25</accession>
<dbReference type="InterPro" id="IPR041489">
    <property type="entry name" value="PDZ_6"/>
</dbReference>
<dbReference type="InterPro" id="IPR029045">
    <property type="entry name" value="ClpP/crotonase-like_dom_sf"/>
</dbReference>
<comment type="similarity">
    <text evidence="1">Belongs to the peptidase S41A family.</text>
</comment>
<evidence type="ECO:0000256" key="2">
    <source>
        <dbReference type="ARBA" id="ARBA00022670"/>
    </source>
</evidence>
<evidence type="ECO:0000256" key="3">
    <source>
        <dbReference type="ARBA" id="ARBA00022801"/>
    </source>
</evidence>
<dbReference type="Gene3D" id="2.30.42.10">
    <property type="match status" value="1"/>
</dbReference>
<dbReference type="CDD" id="cd07560">
    <property type="entry name" value="Peptidase_S41_CPP"/>
    <property type="match status" value="1"/>
</dbReference>
<reference evidence="7 8" key="1">
    <citation type="submission" date="2015-06" db="EMBL/GenBank/DDBJ databases">
        <title>Improved classification and identification of acetic acid bacteria using matrix-assisted laser desorption/ionization time-of-flight mass spectrometry; Gluconobacter nephelii and Gluconobacter uchimurae are later heterotypic synonyms of Gluconobacter japonicus and Gluconobacter oxydans, respectively.</title>
        <authorList>
            <person name="Li L."/>
            <person name="Cleenwerck I."/>
            <person name="De Vuyst L."/>
            <person name="Vandamme P."/>
        </authorList>
    </citation>
    <scope>NUCLEOTIDE SEQUENCE [LARGE SCALE GENOMIC DNA]</scope>
    <source>
        <strain evidence="7 8">LMG 1768</strain>
    </source>
</reference>
<dbReference type="InterPro" id="IPR001478">
    <property type="entry name" value="PDZ"/>
</dbReference>
<dbReference type="SMART" id="SM00228">
    <property type="entry name" value="PDZ"/>
    <property type="match status" value="1"/>
</dbReference>
<dbReference type="GO" id="GO:0006508">
    <property type="term" value="P:proteolysis"/>
    <property type="evidence" value="ECO:0007669"/>
    <property type="project" value="UniProtKB-KW"/>
</dbReference>
<dbReference type="GO" id="GO:0008236">
    <property type="term" value="F:serine-type peptidase activity"/>
    <property type="evidence" value="ECO:0007669"/>
    <property type="project" value="UniProtKB-KW"/>
</dbReference>
<dbReference type="STRING" id="318683.A0U94_13865"/>
<sequence>MWRGRVTGAAFFCRPVSKDPVLRHAARPVTFFMPRSRKAACRVALCLVFCIFVLALHSRRAEAQAPTGAGPDAARPVEATPAPATATAVPPAAPAPPVFSASITRDVLIAALGFLEPRTLEAHSARDFCVWGLDGLTAIDPTLSVTVTQPTTAAPAVVHAPGTATAADKPADAPLPATLSVLQGQTVLFSRALPAAGSHSAWADLVTAAMQAAWQHSSTLRDAGSDALLQGFFDELFNHLDPYSRYLGPSPATSDRTRRTGSTGTVGLSLGQSGRTIVITAVNANGPAWEAGVDTGEHLVSVNGRSTHGQDAATVQDWLEGDEHSSVTLGIAAKGHRPTAYRLQRVQVPPETVFASTEGPFTVLRVSSFSTQTAEEISQYIDQVVDEPTPDAPPPAPGKGKAAGIILDLRGDRGGVLQQAVTTAALLLDHGVAVTTQGRNPLANHIWAVQGGDMTNGTPVVVLVDGRTASAAEILASALADHRRAVVIGSETLGKGLVQVIGQMPNGGELFVTWSRNQAPLGWPIQGLGVMPQICTSLGAEALQAQLSALKAGNSLQGEAVQMARAARYPVPVAKILEIRKHCPAAIGSDADMDAAKALLSSPAAYKAALESVPDENSAPLH</sequence>
<protein>
    <submittedName>
        <fullName evidence="7">Peptidase S41</fullName>
    </submittedName>
</protein>
<feature type="compositionally biased region" description="Low complexity" evidence="5">
    <location>
        <begin position="73"/>
        <end position="90"/>
    </location>
</feature>
<gene>
    <name evidence="7" type="ORF">AD945_09640</name>
</gene>
<keyword evidence="4" id="KW-0720">Serine protease</keyword>
<dbReference type="InterPro" id="IPR004447">
    <property type="entry name" value="Peptidase_S41A"/>
</dbReference>
<dbReference type="PATRIC" id="fig|318683.6.peg.1618"/>
<dbReference type="SUPFAM" id="SSF50156">
    <property type="entry name" value="PDZ domain-like"/>
    <property type="match status" value="1"/>
</dbReference>
<dbReference type="Proteomes" id="UP000075636">
    <property type="component" value="Unassembled WGS sequence"/>
</dbReference>
<evidence type="ECO:0000256" key="1">
    <source>
        <dbReference type="ARBA" id="ARBA00009179"/>
    </source>
</evidence>
<dbReference type="AlphaFoldDB" id="A0A149TI25"/>
<evidence type="ECO:0000259" key="6">
    <source>
        <dbReference type="PROSITE" id="PS50106"/>
    </source>
</evidence>
<dbReference type="EMBL" id="LHZR01000108">
    <property type="protein sequence ID" value="KXV47644.1"/>
    <property type="molecule type" value="Genomic_DNA"/>
</dbReference>
<dbReference type="PANTHER" id="PTHR32060">
    <property type="entry name" value="TAIL-SPECIFIC PROTEASE"/>
    <property type="match status" value="1"/>
</dbReference>
<proteinExistence type="inferred from homology"/>
<dbReference type="SMART" id="SM00245">
    <property type="entry name" value="TSPc"/>
    <property type="match status" value="1"/>
</dbReference>
<evidence type="ECO:0000256" key="5">
    <source>
        <dbReference type="SAM" id="MobiDB-lite"/>
    </source>
</evidence>
<evidence type="ECO:0000256" key="4">
    <source>
        <dbReference type="ARBA" id="ARBA00022825"/>
    </source>
</evidence>
<feature type="region of interest" description="Disordered" evidence="5">
    <location>
        <begin position="65"/>
        <end position="91"/>
    </location>
</feature>
<dbReference type="PROSITE" id="PS50106">
    <property type="entry name" value="PDZ"/>
    <property type="match status" value="1"/>
</dbReference>
<organism evidence="7 8">
    <name type="scientific">Gluconobacter albidus</name>
    <dbReference type="NCBI Taxonomy" id="318683"/>
    <lineage>
        <taxon>Bacteria</taxon>
        <taxon>Pseudomonadati</taxon>
        <taxon>Pseudomonadota</taxon>
        <taxon>Alphaproteobacteria</taxon>
        <taxon>Acetobacterales</taxon>
        <taxon>Acetobacteraceae</taxon>
        <taxon>Gluconobacter</taxon>
    </lineage>
</organism>
<evidence type="ECO:0000313" key="7">
    <source>
        <dbReference type="EMBL" id="KXV47644.1"/>
    </source>
</evidence>
<dbReference type="Gene3D" id="3.30.750.44">
    <property type="match status" value="1"/>
</dbReference>
<keyword evidence="2" id="KW-0645">Protease</keyword>
<dbReference type="PANTHER" id="PTHR32060:SF22">
    <property type="entry name" value="CARBOXYL-TERMINAL-PROCESSING PEPTIDASE 3, CHLOROPLASTIC"/>
    <property type="match status" value="1"/>
</dbReference>